<dbReference type="InterPro" id="IPR000683">
    <property type="entry name" value="Gfo/Idh/MocA-like_OxRdtase_N"/>
</dbReference>
<dbReference type="Gene3D" id="3.30.360.10">
    <property type="entry name" value="Dihydrodipicolinate Reductase, domain 2"/>
    <property type="match status" value="1"/>
</dbReference>
<organism evidence="4 5">
    <name type="scientific">Blautia argi</name>
    <dbReference type="NCBI Taxonomy" id="1912897"/>
    <lineage>
        <taxon>Bacteria</taxon>
        <taxon>Bacillati</taxon>
        <taxon>Bacillota</taxon>
        <taxon>Clostridia</taxon>
        <taxon>Lachnospirales</taxon>
        <taxon>Lachnospiraceae</taxon>
        <taxon>Blautia</taxon>
    </lineage>
</organism>
<dbReference type="InterPro" id="IPR055170">
    <property type="entry name" value="GFO_IDH_MocA-like_dom"/>
</dbReference>
<dbReference type="Pfam" id="PF01408">
    <property type="entry name" value="GFO_IDH_MocA"/>
    <property type="match status" value="1"/>
</dbReference>
<dbReference type="EMBL" id="CP030280">
    <property type="protein sequence ID" value="AWY98803.1"/>
    <property type="molecule type" value="Genomic_DNA"/>
</dbReference>
<evidence type="ECO:0000313" key="5">
    <source>
        <dbReference type="Proteomes" id="UP000250003"/>
    </source>
</evidence>
<dbReference type="InterPro" id="IPR036291">
    <property type="entry name" value="NAD(P)-bd_dom_sf"/>
</dbReference>
<evidence type="ECO:0000256" key="1">
    <source>
        <dbReference type="SAM" id="MobiDB-lite"/>
    </source>
</evidence>
<dbReference type="Proteomes" id="UP000250003">
    <property type="component" value="Chromosome"/>
</dbReference>
<dbReference type="AlphaFoldDB" id="A0A2Z4UCK0"/>
<gene>
    <name evidence="4" type="ORF">DQQ01_12335</name>
</gene>
<dbReference type="KEGG" id="blau:DQQ01_12335"/>
<accession>A0A2Z4UCK0</accession>
<dbReference type="Pfam" id="PF22725">
    <property type="entry name" value="GFO_IDH_MocA_C3"/>
    <property type="match status" value="1"/>
</dbReference>
<feature type="domain" description="GFO/IDH/MocA-like oxidoreductase" evidence="3">
    <location>
        <begin position="134"/>
        <end position="258"/>
    </location>
</feature>
<reference evidence="5" key="1">
    <citation type="submission" date="2018-06" db="EMBL/GenBank/DDBJ databases">
        <title>Description of Blautia argi sp. nov., a new anaerobic isolated from dog feces.</title>
        <authorList>
            <person name="Chang Y.-H."/>
            <person name="Paek J."/>
            <person name="Shin Y."/>
        </authorList>
    </citation>
    <scope>NUCLEOTIDE SEQUENCE [LARGE SCALE GENOMIC DNA]</scope>
    <source>
        <strain evidence="5">KCTC 15426</strain>
    </source>
</reference>
<evidence type="ECO:0000259" key="2">
    <source>
        <dbReference type="Pfam" id="PF01408"/>
    </source>
</evidence>
<dbReference type="Gene3D" id="3.40.50.720">
    <property type="entry name" value="NAD(P)-binding Rossmann-like Domain"/>
    <property type="match status" value="1"/>
</dbReference>
<feature type="region of interest" description="Disordered" evidence="1">
    <location>
        <begin position="365"/>
        <end position="388"/>
    </location>
</feature>
<feature type="domain" description="Gfo/Idh/MocA-like oxidoreductase N-terminal" evidence="2">
    <location>
        <begin position="4"/>
        <end position="124"/>
    </location>
</feature>
<dbReference type="PANTHER" id="PTHR43249:SF1">
    <property type="entry name" value="D-GLUCOSIDE 3-DEHYDROGENASE"/>
    <property type="match status" value="1"/>
</dbReference>
<dbReference type="SUPFAM" id="SSF55347">
    <property type="entry name" value="Glyceraldehyde-3-phosphate dehydrogenase-like, C-terminal domain"/>
    <property type="match status" value="1"/>
</dbReference>
<dbReference type="GO" id="GO:0000166">
    <property type="term" value="F:nucleotide binding"/>
    <property type="evidence" value="ECO:0007669"/>
    <property type="project" value="InterPro"/>
</dbReference>
<dbReference type="OrthoDB" id="9781966at2"/>
<evidence type="ECO:0000313" key="4">
    <source>
        <dbReference type="EMBL" id="AWY98803.1"/>
    </source>
</evidence>
<dbReference type="InterPro" id="IPR052515">
    <property type="entry name" value="Gfo/Idh/MocA_Oxidoreductase"/>
</dbReference>
<protein>
    <submittedName>
        <fullName evidence="4">Gfo/Idh/MocA family oxidoreductase</fullName>
    </submittedName>
</protein>
<dbReference type="PANTHER" id="PTHR43249">
    <property type="entry name" value="UDP-N-ACETYL-2-AMINO-2-DEOXY-D-GLUCURONATE OXIDASE"/>
    <property type="match status" value="1"/>
</dbReference>
<keyword evidence="5" id="KW-1185">Reference proteome</keyword>
<dbReference type="SUPFAM" id="SSF51735">
    <property type="entry name" value="NAD(P)-binding Rossmann-fold domains"/>
    <property type="match status" value="1"/>
</dbReference>
<proteinExistence type="predicted"/>
<name>A0A2Z4UCK0_9FIRM</name>
<dbReference type="RefSeq" id="WP_111920289.1">
    <property type="nucleotide sequence ID" value="NZ_CP030280.1"/>
</dbReference>
<sequence>MNKVKIGIIGIGNMGTTHAKNILEGKVPALELAAVADRQKSRQTWCREHMPSSVQIFEEGSQLLESGCCEAVLIAVPHYQHPSLAMEAFEKGIHVLCEKPAGVYTKQVREMNEAADRSQVVFAMMFNQRTNCIYRKMHEMVENGELGVIRRVNWIITDWYRTQSYYDSGSWRATWEGEGGGVLLNQCPHNLDLIQWICGMPAKVRGFCREGLWHDIEVEDDVTAYLEYPNGATGVFITSTGDAPGTNRFEITGELGKLVCEDEKLTFYKLKENLSQHCAFCKGGFDKPEWEVVEVPVDGQNEQHVGVMKAFADAVLHGTALVADGREGIRGLELSNAIHLSSWLGETVELPIDEELFLEELNKRRGNSRTKTEAESVVFDTENSYGSK</sequence>
<evidence type="ECO:0000259" key="3">
    <source>
        <dbReference type="Pfam" id="PF22725"/>
    </source>
</evidence>